<organism evidence="5 6">
    <name type="scientific">Megamonas hypermegale</name>
    <dbReference type="NCBI Taxonomy" id="158847"/>
    <lineage>
        <taxon>Bacteria</taxon>
        <taxon>Bacillati</taxon>
        <taxon>Bacillota</taxon>
        <taxon>Negativicutes</taxon>
        <taxon>Selenomonadales</taxon>
        <taxon>Selenomonadaceae</taxon>
        <taxon>Megamonas</taxon>
    </lineage>
</organism>
<dbReference type="GeneID" id="62778908"/>
<keyword evidence="1" id="KW-0805">Transcription regulation</keyword>
<dbReference type="EMBL" id="UGPP01000001">
    <property type="protein sequence ID" value="STY71436.1"/>
    <property type="molecule type" value="Genomic_DNA"/>
</dbReference>
<dbReference type="AlphaFoldDB" id="A0A378NU89"/>
<dbReference type="InterPro" id="IPR002577">
    <property type="entry name" value="HTH_HxlR"/>
</dbReference>
<reference evidence="5 6" key="1">
    <citation type="submission" date="2018-06" db="EMBL/GenBank/DDBJ databases">
        <authorList>
            <consortium name="Pathogen Informatics"/>
            <person name="Doyle S."/>
        </authorList>
    </citation>
    <scope>NUCLEOTIDE SEQUENCE [LARGE SCALE GENOMIC DNA]</scope>
    <source>
        <strain evidence="5 6">NCTC10571</strain>
    </source>
</reference>
<sequence length="103" mass="11821">MEKELLPCDVAVSLQIFGTKIKILVVKELLKGTKRFSELNRAIPCTQKVLTSNLRELEKDKIISRKVYAVVPPKVEYSLTEIGKTIEPIINLMNKWGAYYRNL</sequence>
<evidence type="ECO:0000259" key="4">
    <source>
        <dbReference type="PROSITE" id="PS51118"/>
    </source>
</evidence>
<proteinExistence type="predicted"/>
<dbReference type="InterPro" id="IPR036390">
    <property type="entry name" value="WH_DNA-bd_sf"/>
</dbReference>
<dbReference type="Gene3D" id="1.10.10.10">
    <property type="entry name" value="Winged helix-like DNA-binding domain superfamily/Winged helix DNA-binding domain"/>
    <property type="match status" value="1"/>
</dbReference>
<dbReference type="RefSeq" id="WP_008537588.1">
    <property type="nucleotide sequence ID" value="NZ_UGPP01000001.1"/>
</dbReference>
<gene>
    <name evidence="5" type="primary">yybR</name>
    <name evidence="5" type="ORF">NCTC10571_01592</name>
</gene>
<dbReference type="Proteomes" id="UP000255234">
    <property type="component" value="Unassembled WGS sequence"/>
</dbReference>
<keyword evidence="3" id="KW-0804">Transcription</keyword>
<dbReference type="SUPFAM" id="SSF46785">
    <property type="entry name" value="Winged helix' DNA-binding domain"/>
    <property type="match status" value="1"/>
</dbReference>
<evidence type="ECO:0000256" key="1">
    <source>
        <dbReference type="ARBA" id="ARBA00023015"/>
    </source>
</evidence>
<feature type="domain" description="HTH hxlR-type" evidence="4">
    <location>
        <begin position="8"/>
        <end position="103"/>
    </location>
</feature>
<keyword evidence="2" id="KW-0238">DNA-binding</keyword>
<dbReference type="InterPro" id="IPR036388">
    <property type="entry name" value="WH-like_DNA-bd_sf"/>
</dbReference>
<evidence type="ECO:0000313" key="5">
    <source>
        <dbReference type="EMBL" id="STY71436.1"/>
    </source>
</evidence>
<dbReference type="Pfam" id="PF01638">
    <property type="entry name" value="HxlR"/>
    <property type="match status" value="1"/>
</dbReference>
<dbReference type="PANTHER" id="PTHR33204">
    <property type="entry name" value="TRANSCRIPTIONAL REGULATOR, MARR FAMILY"/>
    <property type="match status" value="1"/>
</dbReference>
<dbReference type="GO" id="GO:0003677">
    <property type="term" value="F:DNA binding"/>
    <property type="evidence" value="ECO:0007669"/>
    <property type="project" value="UniProtKB-KW"/>
</dbReference>
<evidence type="ECO:0000256" key="2">
    <source>
        <dbReference type="ARBA" id="ARBA00023125"/>
    </source>
</evidence>
<evidence type="ECO:0000256" key="3">
    <source>
        <dbReference type="ARBA" id="ARBA00023163"/>
    </source>
</evidence>
<dbReference type="PROSITE" id="PS51118">
    <property type="entry name" value="HTH_HXLR"/>
    <property type="match status" value="1"/>
</dbReference>
<name>A0A378NU89_9FIRM</name>
<accession>A0A378NU89</accession>
<protein>
    <submittedName>
        <fullName evidence="5">Uncharacterized HTH-type transcriptional regulator yybR</fullName>
    </submittedName>
</protein>
<evidence type="ECO:0000313" key="6">
    <source>
        <dbReference type="Proteomes" id="UP000255234"/>
    </source>
</evidence>